<evidence type="ECO:0000313" key="2">
    <source>
        <dbReference type="Proteomes" id="UP000759103"/>
    </source>
</evidence>
<accession>A0ABS7BQ95</accession>
<name>A0ABS7BQ95_9SPHN</name>
<gene>
    <name evidence="1" type="ORF">KZ820_13640</name>
</gene>
<dbReference type="Proteomes" id="UP000759103">
    <property type="component" value="Unassembled WGS sequence"/>
</dbReference>
<comment type="caution">
    <text evidence="1">The sequence shown here is derived from an EMBL/GenBank/DDBJ whole genome shotgun (WGS) entry which is preliminary data.</text>
</comment>
<evidence type="ECO:0008006" key="3">
    <source>
        <dbReference type="Google" id="ProtNLM"/>
    </source>
</evidence>
<protein>
    <recommendedName>
        <fullName evidence="3">Lipoprotein</fullName>
    </recommendedName>
</protein>
<sequence>MLAAGCARTGEIDVSRGGAGITAVRSACPTVAVPAGTGDVTLFDPPASRTASAIDTVATISNVRSTCDDQGSDVITRVTFDVRARRVRADSPRDVTLPYFIAITRGGSSVVAKRLGQVALHFDAGQPVATASAEATSAVSRAAATLPSEVRDRLTKKRKAGDEDAALDPLADPQVRTAVASASFEALVGFQLTPDQLKYNATR</sequence>
<evidence type="ECO:0000313" key="1">
    <source>
        <dbReference type="EMBL" id="MBW6531782.1"/>
    </source>
</evidence>
<dbReference type="EMBL" id="JAHXZN010000004">
    <property type="protein sequence ID" value="MBW6531782.1"/>
    <property type="molecule type" value="Genomic_DNA"/>
</dbReference>
<reference evidence="1 2" key="1">
    <citation type="submission" date="2021-07" db="EMBL/GenBank/DDBJ databases">
        <title>Sphingomonas sp.</title>
        <authorList>
            <person name="Feng G."/>
            <person name="Li J."/>
            <person name="Pan M."/>
        </authorList>
    </citation>
    <scope>NUCLEOTIDE SEQUENCE [LARGE SCALE GENOMIC DNA]</scope>
    <source>
        <strain evidence="1 2">RRHST34</strain>
    </source>
</reference>
<organism evidence="1 2">
    <name type="scientific">Sphingomonas citri</name>
    <dbReference type="NCBI Taxonomy" id="2862499"/>
    <lineage>
        <taxon>Bacteria</taxon>
        <taxon>Pseudomonadati</taxon>
        <taxon>Pseudomonadota</taxon>
        <taxon>Alphaproteobacteria</taxon>
        <taxon>Sphingomonadales</taxon>
        <taxon>Sphingomonadaceae</taxon>
        <taxon>Sphingomonas</taxon>
    </lineage>
</organism>
<proteinExistence type="predicted"/>
<keyword evidence="2" id="KW-1185">Reference proteome</keyword>